<protein>
    <submittedName>
        <fullName evidence="1">Uncharacterized protein</fullName>
    </submittedName>
</protein>
<dbReference type="RefSeq" id="WP_015505039.1">
    <property type="nucleotide sequence ID" value="NZ_CP017686.1"/>
</dbReference>
<dbReference type="Proteomes" id="UP000273278">
    <property type="component" value="Chromosome"/>
</dbReference>
<dbReference type="AlphaFoldDB" id="A0A3G3IHF3"/>
<organism evidence="1 2">
    <name type="scientific">Methanomethylophilus alvi</name>
    <dbReference type="NCBI Taxonomy" id="1291540"/>
    <lineage>
        <taxon>Archaea</taxon>
        <taxon>Methanobacteriati</taxon>
        <taxon>Thermoplasmatota</taxon>
        <taxon>Thermoplasmata</taxon>
        <taxon>Methanomassiliicoccales</taxon>
        <taxon>Methanomethylophilaceae</taxon>
        <taxon>Methanomethylophilus</taxon>
    </lineage>
</organism>
<dbReference type="GeneID" id="41321932"/>
<proteinExistence type="predicted"/>
<sequence>MGTEEVLRKIRSRDGVLDAFVIDEDVLSMIEGEESNIRTSGGLVYENLGIDRSKEMDTHVCVFSKGFITDPKGPMVVMTDDTGAIYGHDVPRKCKLSSSAVRNGAVWISDDFVVYPDIIPKSEPKFVVLPRSVDFLETETTSYNPALSTDGLLKERFGFGGRGDLTTTIVAFNSGAQTF</sequence>
<name>A0A3G3IHF3_9ARCH</name>
<dbReference type="EMBL" id="CP017686">
    <property type="protein sequence ID" value="AYQ55287.1"/>
    <property type="molecule type" value="Genomic_DNA"/>
</dbReference>
<gene>
    <name evidence="1" type="ORF">BKD89_05675</name>
</gene>
<dbReference type="OMA" id="MMPRESI"/>
<accession>A0A3G3IHF3</accession>
<reference evidence="1 2" key="1">
    <citation type="submission" date="2016-10" db="EMBL/GenBank/DDBJ databases">
        <title>Complete genome of the TMA-utilizing, human hosted archaeon Methanomethylophilus alvus Gen. nov, sp. nov., strain Mx-05, derived from a pure culture.</title>
        <authorList>
            <person name="Brugere J.-F."/>
            <person name="Ben Hania W."/>
            <person name="Chaudhary P.P."/>
            <person name="Gaci N."/>
            <person name="Borrel G."/>
            <person name="Cao Van Tuat L."/>
            <person name="Fardeau M.-L."/>
            <person name="Harris H.M.B."/>
            <person name="O'Toole P.W."/>
            <person name="Ollivier B."/>
        </authorList>
    </citation>
    <scope>NUCLEOTIDE SEQUENCE [LARGE SCALE GENOMIC DNA]</scope>
    <source>
        <strain evidence="1 2">Mx-05</strain>
    </source>
</reference>
<evidence type="ECO:0000313" key="1">
    <source>
        <dbReference type="EMBL" id="AYQ55287.1"/>
    </source>
</evidence>
<evidence type="ECO:0000313" key="2">
    <source>
        <dbReference type="Proteomes" id="UP000273278"/>
    </source>
</evidence>